<protein>
    <recommendedName>
        <fullName evidence="16">WD repeat-containing protein 19</fullName>
    </recommendedName>
</protein>
<evidence type="ECO:0000256" key="3">
    <source>
        <dbReference type="ARBA" id="ARBA00022574"/>
    </source>
</evidence>
<keyword evidence="3" id="KW-0853">WD repeat</keyword>
<dbReference type="SUPFAM" id="SSF50978">
    <property type="entry name" value="WD40 repeat-like"/>
    <property type="match status" value="1"/>
</dbReference>
<keyword evidence="6" id="KW-0802">TPR repeat</keyword>
<dbReference type="Pfam" id="PF24762">
    <property type="entry name" value="TPR_IF140-IFT172"/>
    <property type="match status" value="1"/>
</dbReference>
<dbReference type="InterPro" id="IPR056168">
    <property type="entry name" value="TPR_IF140/IFT172/WDR19"/>
</dbReference>
<name>A0A9P0E274_NEZVI</name>
<dbReference type="SMART" id="SM00320">
    <property type="entry name" value="WD40"/>
    <property type="match status" value="6"/>
</dbReference>
<evidence type="ECO:0000313" key="15">
    <source>
        <dbReference type="Proteomes" id="UP001152798"/>
    </source>
</evidence>
<keyword evidence="8" id="KW-0206">Cytoskeleton</keyword>
<dbReference type="InterPro" id="IPR036322">
    <property type="entry name" value="WD40_repeat_dom_sf"/>
</dbReference>
<evidence type="ECO:0000256" key="6">
    <source>
        <dbReference type="ARBA" id="ARBA00022803"/>
    </source>
</evidence>
<dbReference type="GO" id="GO:0035721">
    <property type="term" value="P:intraciliary retrograde transport"/>
    <property type="evidence" value="ECO:0007669"/>
    <property type="project" value="InterPro"/>
</dbReference>
<feature type="domain" description="IFT121-like zinc finger" evidence="11">
    <location>
        <begin position="1289"/>
        <end position="1335"/>
    </location>
</feature>
<dbReference type="InterPro" id="IPR011990">
    <property type="entry name" value="TPR-like_helical_dom_sf"/>
</dbReference>
<evidence type="ECO:0000256" key="8">
    <source>
        <dbReference type="ARBA" id="ARBA00023212"/>
    </source>
</evidence>
<keyword evidence="4" id="KW-0677">Repeat</keyword>
<evidence type="ECO:0000259" key="13">
    <source>
        <dbReference type="Pfam" id="PF24762"/>
    </source>
</evidence>
<feature type="domain" description="WDR19 first beta-propeller" evidence="12">
    <location>
        <begin position="19"/>
        <end position="340"/>
    </location>
</feature>
<dbReference type="Pfam" id="PF23145">
    <property type="entry name" value="Zf_2nd_IFT121"/>
    <property type="match status" value="1"/>
</dbReference>
<dbReference type="PANTHER" id="PTHR14920:SF0">
    <property type="entry name" value="WD REPEAT DOMAIN 19"/>
    <property type="match status" value="1"/>
</dbReference>
<dbReference type="InterPro" id="IPR039468">
    <property type="entry name" value="WDR19_WD40_rpt"/>
</dbReference>
<dbReference type="Pfam" id="PF15911">
    <property type="entry name" value="Beta-prop_WDR19_2nd"/>
    <property type="match status" value="1"/>
</dbReference>
<evidence type="ECO:0000256" key="5">
    <source>
        <dbReference type="ARBA" id="ARBA00022794"/>
    </source>
</evidence>
<dbReference type="SUPFAM" id="SSF69322">
    <property type="entry name" value="Tricorn protease domain 2"/>
    <property type="match status" value="1"/>
</dbReference>
<evidence type="ECO:0000256" key="2">
    <source>
        <dbReference type="ARBA" id="ARBA00022490"/>
    </source>
</evidence>
<proteinExistence type="predicted"/>
<dbReference type="EMBL" id="OV725077">
    <property type="protein sequence ID" value="CAH1391028.1"/>
    <property type="molecule type" value="Genomic_DNA"/>
</dbReference>
<feature type="domain" description="WDR19 WD40 repeat" evidence="10">
    <location>
        <begin position="361"/>
        <end position="644"/>
    </location>
</feature>
<comment type="subcellular location">
    <subcellularLocation>
        <location evidence="1">Cytoplasm</location>
        <location evidence="1">Cytoskeleton</location>
        <location evidence="1">Cilium basal body</location>
    </subcellularLocation>
</comment>
<evidence type="ECO:0008006" key="16">
    <source>
        <dbReference type="Google" id="ProtNLM"/>
    </source>
</evidence>
<evidence type="ECO:0000256" key="7">
    <source>
        <dbReference type="ARBA" id="ARBA00023069"/>
    </source>
</evidence>
<feature type="domain" description="IF140/IFT172/WDR19 TPR" evidence="13">
    <location>
        <begin position="852"/>
        <end position="1058"/>
    </location>
</feature>
<reference evidence="14" key="1">
    <citation type="submission" date="2022-01" db="EMBL/GenBank/DDBJ databases">
        <authorList>
            <person name="King R."/>
        </authorList>
    </citation>
    <scope>NUCLEOTIDE SEQUENCE</scope>
</reference>
<dbReference type="GO" id="GO:0008104">
    <property type="term" value="P:intracellular protein localization"/>
    <property type="evidence" value="ECO:0007669"/>
    <property type="project" value="UniProtKB-ARBA"/>
</dbReference>
<keyword evidence="5" id="KW-0970">Cilium biogenesis/degradation</keyword>
<evidence type="ECO:0000256" key="9">
    <source>
        <dbReference type="ARBA" id="ARBA00023273"/>
    </source>
</evidence>
<dbReference type="GO" id="GO:0005929">
    <property type="term" value="C:cilium"/>
    <property type="evidence" value="ECO:0007669"/>
    <property type="project" value="UniProtKB-ARBA"/>
</dbReference>
<evidence type="ECO:0000313" key="14">
    <source>
        <dbReference type="EMBL" id="CAH1391027.1"/>
    </source>
</evidence>
<accession>A0A9P0E274</accession>
<keyword evidence="2" id="KW-0963">Cytoplasm</keyword>
<evidence type="ECO:0000259" key="10">
    <source>
        <dbReference type="Pfam" id="PF15911"/>
    </source>
</evidence>
<dbReference type="EMBL" id="OV725077">
    <property type="protein sequence ID" value="CAH1391027.1"/>
    <property type="molecule type" value="Genomic_DNA"/>
</dbReference>
<dbReference type="GO" id="GO:0060271">
    <property type="term" value="P:cilium assembly"/>
    <property type="evidence" value="ECO:0007669"/>
    <property type="project" value="TreeGrafter"/>
</dbReference>
<dbReference type="FunFam" id="1.25.40.470:FF:000009">
    <property type="entry name" value="WD repeat-containing protein 19 isoform X1"/>
    <property type="match status" value="1"/>
</dbReference>
<dbReference type="InterPro" id="IPR040379">
    <property type="entry name" value="WDR19/dyf-2"/>
</dbReference>
<evidence type="ECO:0000256" key="1">
    <source>
        <dbReference type="ARBA" id="ARBA00004120"/>
    </source>
</evidence>
<dbReference type="InterPro" id="IPR015943">
    <property type="entry name" value="WD40/YVTN_repeat-like_dom_sf"/>
</dbReference>
<keyword evidence="9" id="KW-0966">Cell projection</keyword>
<dbReference type="InterPro" id="IPR057855">
    <property type="entry name" value="Beta-prop_WDR19_1st"/>
</dbReference>
<sequence length="1353" mass="150317">MSYEKELFKLDQPHGDGEIYFAWQKGSGLYLATVGNDVSICVYNRQGKLHERIKLPGQCTGFGWDSDGDLLGMISDGSFMIMLWDSNTAKRYSIETGLRDTLTVIAWSKNEPVVAVGSARGNLCIYNHRTSKRIPVLGKHSRRIVTASWGVTGLLALGSEDKTVTISNNQGDTLRTIPLRSEPSSLQFASIKNDDRLSPDTTISVIVGRKILFIYNLDDPDNPVEMAFQGNYGNIVSYEWYADGNIVVGFSAGYFISISTKPREIGQELYQTKNHHGKLTYLCISSPLSKMATCGDNSVKIHELMSLSETTAVITMAGEEIERIAWSEDGQLLCVATASGSIAVFVSRMPRLAASHGDLTATLTSLSQVTISLVQDSGKKLETTLKTEVEPSVIGVGPYHAIVGMNNRTWVYDLAAGGLLKTSPVFLCDKQYPANVVSLSLNSEYTSALAAGRLYLQFTEKIDRTEGERDEEKESHTFPEAAETFTVTSHALTTDFLIYSSDLGHIRVFGLEDWTQLTEYKHDSAVRSCYPDTTGTRIVIIDAKMDSYIYTPMDNCLKPIPDFSESAIGVLWDQTEKDKNVFIVYDAQTISTYIYIRDALDGTEIRKLGETKLGIDQYPLVLHNGLVILHTPGGKLANLVLSSHVPSILKSGDNLKTNLAKHIALNRFTDALSVCMILNNREDYIALAEAALKTLDVAFALKVYRQIGDVAMVMTLENILYVENKKLLCGHIAEILGDFDKAEKLFLESSEPLNALIMRQNLLQWDRALKLARTLAPEEVPSISLEHATQLELIGDYGEALVHYERAMSAVEDEEHNLHCKEGICRTSLRLGDFRRGLLIANEPEASDILRFQAAVILESVKKMNEAAVLYDKSGNFDKAAAAYISLKNWKKVGELLPKVSDPKIYRQYAKAQESDGDYLGAVESYAKSADVENVVRLCVDKLNQPQKAVNIVEQTRNIHAAKTLARHFEKLGDFSSALKFLVISRSENEALRLCKETGLVELYAALITQELGGSEEGERQLSSLALHFEQSGKLMLAAKCYFHAAQFNKALKNLIQVARGNSAEEEAIILAIEVVAAANDDVMANQLIELLLGEVDGEPRDPKFVFRLYRARKQYKEASKTAVIISNEELVNGNYSLSHQVLVGMCMELHDNGLQVTSELSSLLSLVHSYRLVRLHVKLSNHLLAARLLLRVADNISKFPAHTVPILTSTVIECHRAELKHSAFTYAAMLMKHEYKNKIENKYLKKLEGVVRKGRGADINEESSPCPHCSQPVPEFKLACNNCNNSLPFCIATGKHVLKEDFTVCPNCQFPAIRSEFIRLLEMGEKCPLCSSEVTLDEMRVHISFDSYYGKD</sequence>
<evidence type="ECO:0000256" key="4">
    <source>
        <dbReference type="ARBA" id="ARBA00022737"/>
    </source>
</evidence>
<evidence type="ECO:0000259" key="11">
    <source>
        <dbReference type="Pfam" id="PF23145"/>
    </source>
</evidence>
<dbReference type="PANTHER" id="PTHR14920">
    <property type="entry name" value="OSMOTIC AVOIDANCE ABNORMAL PROTEIN 1/WD REPEAT MEMBRANE PROTEIN"/>
    <property type="match status" value="1"/>
</dbReference>
<keyword evidence="15" id="KW-1185">Reference proteome</keyword>
<evidence type="ECO:0000259" key="12">
    <source>
        <dbReference type="Pfam" id="PF23389"/>
    </source>
</evidence>
<dbReference type="Proteomes" id="UP001152798">
    <property type="component" value="Chromosome 1"/>
</dbReference>
<dbReference type="Gene3D" id="2.130.10.10">
    <property type="entry name" value="YVTN repeat-like/Quinoprotein amine dehydrogenase"/>
    <property type="match status" value="2"/>
</dbReference>
<dbReference type="GO" id="GO:0030991">
    <property type="term" value="C:intraciliary transport particle A"/>
    <property type="evidence" value="ECO:0007669"/>
    <property type="project" value="TreeGrafter"/>
</dbReference>
<dbReference type="SUPFAM" id="SSF48452">
    <property type="entry name" value="TPR-like"/>
    <property type="match status" value="2"/>
</dbReference>
<organism evidence="14 15">
    <name type="scientific">Nezara viridula</name>
    <name type="common">Southern green stink bug</name>
    <name type="synonym">Cimex viridulus</name>
    <dbReference type="NCBI Taxonomy" id="85310"/>
    <lineage>
        <taxon>Eukaryota</taxon>
        <taxon>Metazoa</taxon>
        <taxon>Ecdysozoa</taxon>
        <taxon>Arthropoda</taxon>
        <taxon>Hexapoda</taxon>
        <taxon>Insecta</taxon>
        <taxon>Pterygota</taxon>
        <taxon>Neoptera</taxon>
        <taxon>Paraneoptera</taxon>
        <taxon>Hemiptera</taxon>
        <taxon>Heteroptera</taxon>
        <taxon>Panheteroptera</taxon>
        <taxon>Pentatomomorpha</taxon>
        <taxon>Pentatomoidea</taxon>
        <taxon>Pentatomidae</taxon>
        <taxon>Pentatominae</taxon>
        <taxon>Nezara</taxon>
    </lineage>
</organism>
<dbReference type="InterPro" id="IPR001680">
    <property type="entry name" value="WD40_rpt"/>
</dbReference>
<dbReference type="FunFam" id="2.130.10.10:FF:000242">
    <property type="entry name" value="WD repeat domain 19, isoform CRA_a"/>
    <property type="match status" value="1"/>
</dbReference>
<dbReference type="InterPro" id="IPR056170">
    <property type="entry name" value="Znf_IFT121-like"/>
</dbReference>
<gene>
    <name evidence="14" type="ORF">NEZAVI_LOCUS2123</name>
</gene>
<dbReference type="Gene3D" id="1.25.40.470">
    <property type="match status" value="2"/>
</dbReference>
<dbReference type="OrthoDB" id="10250638at2759"/>
<keyword evidence="7" id="KW-0969">Cilium</keyword>
<dbReference type="Pfam" id="PF23389">
    <property type="entry name" value="Beta-prop_WDR19_1st"/>
    <property type="match status" value="1"/>
</dbReference>